<protein>
    <recommendedName>
        <fullName evidence="2">Copper chaperone CopZ</fullName>
    </recommendedName>
</protein>
<evidence type="ECO:0000256" key="2">
    <source>
        <dbReference type="ARBA" id="ARBA00015313"/>
    </source>
</evidence>
<keyword evidence="6" id="KW-0143">Chaperone</keyword>
<dbReference type="EMBL" id="BOQE01000001">
    <property type="protein sequence ID" value="GIM46222.1"/>
    <property type="molecule type" value="Genomic_DNA"/>
</dbReference>
<keyword evidence="3" id="KW-0963">Cytoplasm</keyword>
<dbReference type="Pfam" id="PF00403">
    <property type="entry name" value="HMA"/>
    <property type="match status" value="1"/>
</dbReference>
<name>A0AAV4LEG2_9BACL</name>
<gene>
    <name evidence="8" type="primary">copP</name>
    <name evidence="8" type="ORF">DNHGIG_17710</name>
</gene>
<dbReference type="Gene3D" id="3.30.70.100">
    <property type="match status" value="1"/>
</dbReference>
<accession>A0AAV4LEG2</accession>
<dbReference type="PANTHER" id="PTHR46594:SF4">
    <property type="entry name" value="P-TYPE CATION-TRANSPORTING ATPASE"/>
    <property type="match status" value="1"/>
</dbReference>
<dbReference type="AlphaFoldDB" id="A0AAV4LEG2"/>
<dbReference type="NCBIfam" id="TIGR00003">
    <property type="entry name" value="copper ion binding protein"/>
    <property type="match status" value="1"/>
</dbReference>
<dbReference type="InterPro" id="IPR001802">
    <property type="entry name" value="MerP/CopZ"/>
</dbReference>
<proteinExistence type="predicted"/>
<dbReference type="InterPro" id="IPR017969">
    <property type="entry name" value="Heavy-metal-associated_CS"/>
</dbReference>
<keyword evidence="4" id="KW-0479">Metal-binding</keyword>
<evidence type="ECO:0000256" key="5">
    <source>
        <dbReference type="ARBA" id="ARBA00023008"/>
    </source>
</evidence>
<organism evidence="8 9">
    <name type="scientific">Collibacillus ludicampi</name>
    <dbReference type="NCBI Taxonomy" id="2771369"/>
    <lineage>
        <taxon>Bacteria</taxon>
        <taxon>Bacillati</taxon>
        <taxon>Bacillota</taxon>
        <taxon>Bacilli</taxon>
        <taxon>Bacillales</taxon>
        <taxon>Alicyclobacillaceae</taxon>
        <taxon>Collibacillus</taxon>
    </lineage>
</organism>
<dbReference type="InterPro" id="IPR049740">
    <property type="entry name" value="CopZ"/>
</dbReference>
<dbReference type="GO" id="GO:0005737">
    <property type="term" value="C:cytoplasm"/>
    <property type="evidence" value="ECO:0007669"/>
    <property type="project" value="UniProtKB-SubCell"/>
</dbReference>
<dbReference type="RefSeq" id="WP_282199351.1">
    <property type="nucleotide sequence ID" value="NZ_BOQE01000001.1"/>
</dbReference>
<sequence length="70" mass="7559">MTKTVTLQVNGMSCNHCVNAIESALKEIGGVDSVRVDLDAGRVTVTYDETIVDLNNLKDAIEEEGYDVVS</sequence>
<keyword evidence="5" id="KW-0186">Copper</keyword>
<evidence type="ECO:0000259" key="7">
    <source>
        <dbReference type="PROSITE" id="PS50846"/>
    </source>
</evidence>
<dbReference type="GO" id="GO:0005507">
    <property type="term" value="F:copper ion binding"/>
    <property type="evidence" value="ECO:0007669"/>
    <property type="project" value="InterPro"/>
</dbReference>
<dbReference type="SUPFAM" id="SSF55008">
    <property type="entry name" value="HMA, heavy metal-associated domain"/>
    <property type="match status" value="1"/>
</dbReference>
<feature type="domain" description="HMA" evidence="7">
    <location>
        <begin position="3"/>
        <end position="69"/>
    </location>
</feature>
<dbReference type="PROSITE" id="PS50846">
    <property type="entry name" value="HMA_2"/>
    <property type="match status" value="1"/>
</dbReference>
<keyword evidence="9" id="KW-1185">Reference proteome</keyword>
<evidence type="ECO:0000256" key="1">
    <source>
        <dbReference type="ARBA" id="ARBA00004496"/>
    </source>
</evidence>
<dbReference type="NCBIfam" id="NF033795">
    <property type="entry name" value="chaper_CopZ_Bs"/>
    <property type="match status" value="1"/>
</dbReference>
<dbReference type="Proteomes" id="UP001057291">
    <property type="component" value="Unassembled WGS sequence"/>
</dbReference>
<dbReference type="PANTHER" id="PTHR46594">
    <property type="entry name" value="P-TYPE CATION-TRANSPORTING ATPASE"/>
    <property type="match status" value="1"/>
</dbReference>
<evidence type="ECO:0000313" key="9">
    <source>
        <dbReference type="Proteomes" id="UP001057291"/>
    </source>
</evidence>
<dbReference type="PRINTS" id="PR00946">
    <property type="entry name" value="HGSCAVENGER"/>
</dbReference>
<dbReference type="CDD" id="cd00371">
    <property type="entry name" value="HMA"/>
    <property type="match status" value="1"/>
</dbReference>
<dbReference type="InterPro" id="IPR006122">
    <property type="entry name" value="HMA_Cu_ion-bd"/>
</dbReference>
<evidence type="ECO:0000256" key="3">
    <source>
        <dbReference type="ARBA" id="ARBA00022490"/>
    </source>
</evidence>
<evidence type="ECO:0000313" key="8">
    <source>
        <dbReference type="EMBL" id="GIM46222.1"/>
    </source>
</evidence>
<dbReference type="FunFam" id="3.30.70.100:FF:000001">
    <property type="entry name" value="ATPase copper transporting beta"/>
    <property type="match status" value="1"/>
</dbReference>
<dbReference type="PROSITE" id="PS01047">
    <property type="entry name" value="HMA_1"/>
    <property type="match status" value="1"/>
</dbReference>
<evidence type="ECO:0000256" key="4">
    <source>
        <dbReference type="ARBA" id="ARBA00022723"/>
    </source>
</evidence>
<evidence type="ECO:0000256" key="6">
    <source>
        <dbReference type="ARBA" id="ARBA00023186"/>
    </source>
</evidence>
<dbReference type="InterPro" id="IPR006121">
    <property type="entry name" value="HMA_dom"/>
</dbReference>
<comment type="subcellular location">
    <subcellularLocation>
        <location evidence="1">Cytoplasm</location>
    </subcellularLocation>
</comment>
<dbReference type="InterPro" id="IPR036163">
    <property type="entry name" value="HMA_dom_sf"/>
</dbReference>
<comment type="caution">
    <text evidence="8">The sequence shown here is derived from an EMBL/GenBank/DDBJ whole genome shotgun (WGS) entry which is preliminary data.</text>
</comment>
<reference evidence="8" key="1">
    <citation type="journal article" date="2023" name="Int. J. Syst. Evol. Microbiol.">
        <title>Collibacillus ludicampi gen. nov., sp. nov., a new soil bacterium of the family Alicyclobacillaceae.</title>
        <authorList>
            <person name="Jojima T."/>
            <person name="Ioku Y."/>
            <person name="Fukuta Y."/>
            <person name="Shirasaka N."/>
            <person name="Matsumura Y."/>
            <person name="Mori M."/>
        </authorList>
    </citation>
    <scope>NUCLEOTIDE SEQUENCE</scope>
    <source>
        <strain evidence="8">TP075</strain>
    </source>
</reference>